<dbReference type="PANTHER" id="PTHR21047">
    <property type="entry name" value="DTDP-6-DEOXY-D-GLUCOSE-3,5 EPIMERASE"/>
    <property type="match status" value="1"/>
</dbReference>
<name>A0A7W5V0D2_9ACTN</name>
<organism evidence="4 5">
    <name type="scientific">Nonomuraea dietziae</name>
    <dbReference type="NCBI Taxonomy" id="65515"/>
    <lineage>
        <taxon>Bacteria</taxon>
        <taxon>Bacillati</taxon>
        <taxon>Actinomycetota</taxon>
        <taxon>Actinomycetes</taxon>
        <taxon>Streptosporangiales</taxon>
        <taxon>Streptosporangiaceae</taxon>
        <taxon>Nonomuraea</taxon>
    </lineage>
</organism>
<keyword evidence="5" id="KW-1185">Reference proteome</keyword>
<dbReference type="GO" id="GO:0019305">
    <property type="term" value="P:dTDP-rhamnose biosynthetic process"/>
    <property type="evidence" value="ECO:0007669"/>
    <property type="project" value="TreeGrafter"/>
</dbReference>
<dbReference type="InterPro" id="IPR000888">
    <property type="entry name" value="RmlC-like"/>
</dbReference>
<feature type="site" description="Participates in a stacking interaction with the thymidine ring of dTDP-4-oxo-6-deoxyglucose" evidence="3">
    <location>
        <position position="139"/>
    </location>
</feature>
<dbReference type="GO" id="GO:0005829">
    <property type="term" value="C:cytosol"/>
    <property type="evidence" value="ECO:0007669"/>
    <property type="project" value="TreeGrafter"/>
</dbReference>
<feature type="active site" description="Proton acceptor" evidence="2">
    <location>
        <position position="63"/>
    </location>
</feature>
<dbReference type="Proteomes" id="UP000579945">
    <property type="component" value="Unassembled WGS sequence"/>
</dbReference>
<accession>A0A7W5V0D2</accession>
<dbReference type="GO" id="GO:0000271">
    <property type="term" value="P:polysaccharide biosynthetic process"/>
    <property type="evidence" value="ECO:0007669"/>
    <property type="project" value="TreeGrafter"/>
</dbReference>
<gene>
    <name evidence="4" type="ORF">FHR33_001151</name>
</gene>
<protein>
    <submittedName>
        <fullName evidence="4">Epimerase EvaD</fullName>
    </submittedName>
</protein>
<dbReference type="Pfam" id="PF00908">
    <property type="entry name" value="dTDP_sugar_isom"/>
    <property type="match status" value="1"/>
</dbReference>
<feature type="active site" description="Proton donor" evidence="2">
    <location>
        <position position="133"/>
    </location>
</feature>
<dbReference type="GeneID" id="95387724"/>
<evidence type="ECO:0000313" key="4">
    <source>
        <dbReference type="EMBL" id="MBB3725291.1"/>
    </source>
</evidence>
<sequence length="198" mass="20869">MEHRELAVAGAFVFDPEVHPDRRGSFASPYQESVFAAAVGRPLFPVAQASRNVSRRGVVRGVHYTLVPPGTAKYVFCAGGRALDMVVDLRVGSPTFGRWEAVELTAGNGRAVYLPPGAGHAFAALEDDTVMCYLLSSEYRKEDDLTLSVLDEDLGLPLPGGTSPALSERDAAAPTLAEAAARGLLPSYAPATAPSAAR</sequence>
<evidence type="ECO:0000313" key="5">
    <source>
        <dbReference type="Proteomes" id="UP000579945"/>
    </source>
</evidence>
<dbReference type="Gene3D" id="2.60.120.10">
    <property type="entry name" value="Jelly Rolls"/>
    <property type="match status" value="1"/>
</dbReference>
<dbReference type="RefSeq" id="WP_183644431.1">
    <property type="nucleotide sequence ID" value="NZ_BAAAXX010000124.1"/>
</dbReference>
<comment type="caution">
    <text evidence="4">The sequence shown here is derived from an EMBL/GenBank/DDBJ whole genome shotgun (WGS) entry which is preliminary data.</text>
</comment>
<dbReference type="PANTHER" id="PTHR21047:SF2">
    <property type="entry name" value="THYMIDINE DIPHOSPHO-4-KETO-RHAMNOSE 3,5-EPIMERASE"/>
    <property type="match status" value="1"/>
</dbReference>
<dbReference type="EMBL" id="JACIBV010000001">
    <property type="protein sequence ID" value="MBB3725291.1"/>
    <property type="molecule type" value="Genomic_DNA"/>
</dbReference>
<dbReference type="AlphaFoldDB" id="A0A7W5V0D2"/>
<dbReference type="GO" id="GO:0008830">
    <property type="term" value="F:dTDP-4-dehydrorhamnose 3,5-epimerase activity"/>
    <property type="evidence" value="ECO:0007669"/>
    <property type="project" value="InterPro"/>
</dbReference>
<reference evidence="4 5" key="1">
    <citation type="submission" date="2020-08" db="EMBL/GenBank/DDBJ databases">
        <title>Sequencing the genomes of 1000 actinobacteria strains.</title>
        <authorList>
            <person name="Klenk H.-P."/>
        </authorList>
    </citation>
    <scope>NUCLEOTIDE SEQUENCE [LARGE SCALE GENOMIC DNA]</scope>
    <source>
        <strain evidence="4 5">DSM 44320</strain>
    </source>
</reference>
<dbReference type="CDD" id="cd00438">
    <property type="entry name" value="cupin_RmlC"/>
    <property type="match status" value="1"/>
</dbReference>
<evidence type="ECO:0000256" key="3">
    <source>
        <dbReference type="PIRSR" id="PIRSR600888-3"/>
    </source>
</evidence>
<comment type="similarity">
    <text evidence="1">Belongs to the dTDP-4-dehydrorhamnose 3,5-epimerase family.</text>
</comment>
<proteinExistence type="inferred from homology"/>
<evidence type="ECO:0000256" key="1">
    <source>
        <dbReference type="ARBA" id="ARBA00010154"/>
    </source>
</evidence>
<dbReference type="InterPro" id="IPR011051">
    <property type="entry name" value="RmlC_Cupin_sf"/>
</dbReference>
<dbReference type="InterPro" id="IPR014710">
    <property type="entry name" value="RmlC-like_jellyroll"/>
</dbReference>
<evidence type="ECO:0000256" key="2">
    <source>
        <dbReference type="PIRSR" id="PIRSR600888-1"/>
    </source>
</evidence>
<dbReference type="SUPFAM" id="SSF51182">
    <property type="entry name" value="RmlC-like cupins"/>
    <property type="match status" value="1"/>
</dbReference>